<dbReference type="KEGG" id="mzh:Mzhil_1571"/>
<protein>
    <recommendedName>
        <fullName evidence="3">DUF366 domain-containing protein</fullName>
    </recommendedName>
</protein>
<organism evidence="1 2">
    <name type="scientific">Methanosalsum zhilinae (strain DSM 4017 / NBRC 107636 / OCM 62 / WeN5)</name>
    <name type="common">Methanohalophilus zhilinae</name>
    <dbReference type="NCBI Taxonomy" id="679901"/>
    <lineage>
        <taxon>Archaea</taxon>
        <taxon>Methanobacteriati</taxon>
        <taxon>Methanobacteriota</taxon>
        <taxon>Stenosarchaea group</taxon>
        <taxon>Methanomicrobia</taxon>
        <taxon>Methanosarcinales</taxon>
        <taxon>Methanosarcinaceae</taxon>
        <taxon>Methanosalsum</taxon>
    </lineage>
</organism>
<dbReference type="OrthoDB" id="70011at2157"/>
<dbReference type="Proteomes" id="UP000006622">
    <property type="component" value="Chromosome"/>
</dbReference>
<reference evidence="1 2" key="1">
    <citation type="submission" date="2010-07" db="EMBL/GenBank/DDBJ databases">
        <title>The complete genome of Methanosalsum zhilinae DSM 4017.</title>
        <authorList>
            <consortium name="US DOE Joint Genome Institute (JGI-PGF)"/>
            <person name="Lucas S."/>
            <person name="Copeland A."/>
            <person name="Lapidus A."/>
            <person name="Glavina del Rio T."/>
            <person name="Dalin E."/>
            <person name="Tice H."/>
            <person name="Bruce D."/>
            <person name="Goodwin L."/>
            <person name="Pitluck S."/>
            <person name="Kyrpides N."/>
            <person name="Mavromatis K."/>
            <person name="Ovchinnikova G."/>
            <person name="Daligault H."/>
            <person name="Detter J.C."/>
            <person name="Han C."/>
            <person name="Tapia R."/>
            <person name="Larimer F."/>
            <person name="Land M."/>
            <person name="Hauser L."/>
            <person name="Markowitz V."/>
            <person name="Cheng J.-F."/>
            <person name="Hugenholtz P."/>
            <person name="Woyke T."/>
            <person name="Wu D."/>
            <person name="Spring S."/>
            <person name="Schueler E."/>
            <person name="Brambilla E."/>
            <person name="Klenk H.-P."/>
            <person name="Eisen J.A."/>
        </authorList>
    </citation>
    <scope>NUCLEOTIDE SEQUENCE [LARGE SCALE GENOMIC DNA]</scope>
    <source>
        <strain evidence="2">DSM 4017 / NBRC 107636 / OCM 62 / WeN5</strain>
    </source>
</reference>
<dbReference type="EMBL" id="CP002101">
    <property type="protein sequence ID" value="AEH61409.1"/>
    <property type="molecule type" value="Genomic_DNA"/>
</dbReference>
<dbReference type="Pfam" id="PF04017">
    <property type="entry name" value="DUF366"/>
    <property type="match status" value="1"/>
</dbReference>
<dbReference type="InterPro" id="IPR045864">
    <property type="entry name" value="aa-tRNA-synth_II/BPL/LPL"/>
</dbReference>
<accession>F7XPI4</accession>
<dbReference type="Gene3D" id="3.30.930.10">
    <property type="entry name" value="Bira Bifunctional Protein, Domain 2"/>
    <property type="match status" value="1"/>
</dbReference>
<dbReference type="PIRSF" id="PIRSF006503">
    <property type="entry name" value="UCP006503"/>
    <property type="match status" value="1"/>
</dbReference>
<dbReference type="SUPFAM" id="SSF55681">
    <property type="entry name" value="Class II aaRS and biotin synthetases"/>
    <property type="match status" value="1"/>
</dbReference>
<name>F7XPI4_METZD</name>
<dbReference type="RefSeq" id="WP_013898845.1">
    <property type="nucleotide sequence ID" value="NC_015676.1"/>
</dbReference>
<dbReference type="STRING" id="679901.Mzhil_1571"/>
<keyword evidence="2" id="KW-1185">Reference proteome</keyword>
<dbReference type="AlphaFoldDB" id="F7XPI4"/>
<proteinExistence type="predicted"/>
<sequence length="185" mass="21414">MKYIVLEDEVSYDGHQISSLWAYENTGSLDDTIIAFRGPCGVSIEHMIDLEDRVSDESIESPDMIHFICEHFDSTDLKLVYARQRLFVLIVSEILSRYGLVTERNGDDLFFNDRKLSVSIASVSPVSQKFHFGMNIVHEHYASLKMAGIKEDDIYSLMDEICDRYCMEFKDIERDLRKSRPLDVI</sequence>
<dbReference type="HOGENOM" id="CLU_113977_0_0_2"/>
<dbReference type="InterPro" id="IPR007162">
    <property type="entry name" value="DUF366"/>
</dbReference>
<dbReference type="GeneID" id="10823210"/>
<evidence type="ECO:0000313" key="2">
    <source>
        <dbReference type="Proteomes" id="UP000006622"/>
    </source>
</evidence>
<gene>
    <name evidence="1" type="ordered locus">Mzhil_1571</name>
</gene>
<evidence type="ECO:0008006" key="3">
    <source>
        <dbReference type="Google" id="ProtNLM"/>
    </source>
</evidence>
<evidence type="ECO:0000313" key="1">
    <source>
        <dbReference type="EMBL" id="AEH61409.1"/>
    </source>
</evidence>